<evidence type="ECO:0000256" key="5">
    <source>
        <dbReference type="ARBA" id="ARBA00023136"/>
    </source>
</evidence>
<dbReference type="PANTHER" id="PTHR35007">
    <property type="entry name" value="INTEGRAL MEMBRANE PROTEIN-RELATED"/>
    <property type="match status" value="1"/>
</dbReference>
<keyword evidence="4 7" id="KW-1133">Transmembrane helix</keyword>
<dbReference type="Proteomes" id="UP000478148">
    <property type="component" value="Unassembled WGS sequence"/>
</dbReference>
<dbReference type="AlphaFoldDB" id="A0A6M1L5J5"/>
<evidence type="ECO:0000256" key="3">
    <source>
        <dbReference type="ARBA" id="ARBA00022692"/>
    </source>
</evidence>
<proteinExistence type="predicted"/>
<evidence type="ECO:0000256" key="1">
    <source>
        <dbReference type="ARBA" id="ARBA00004651"/>
    </source>
</evidence>
<dbReference type="Gene3D" id="1.20.81.30">
    <property type="entry name" value="Type II secretion system (T2SS), domain F"/>
    <property type="match status" value="1"/>
</dbReference>
<keyword evidence="10" id="KW-1185">Reference proteome</keyword>
<accession>A0A6M1L5J5</accession>
<dbReference type="PANTHER" id="PTHR35007:SF3">
    <property type="entry name" value="POSSIBLE CONSERVED ALANINE RICH MEMBRANE PROTEIN"/>
    <property type="match status" value="1"/>
</dbReference>
<dbReference type="Pfam" id="PF00482">
    <property type="entry name" value="T2SSF"/>
    <property type="match status" value="1"/>
</dbReference>
<name>A0A6M1L5J5_9ACTN</name>
<keyword evidence="2" id="KW-1003">Cell membrane</keyword>
<evidence type="ECO:0000256" key="6">
    <source>
        <dbReference type="SAM" id="MobiDB-lite"/>
    </source>
</evidence>
<keyword evidence="3 7" id="KW-0812">Transmembrane</keyword>
<comment type="subcellular location">
    <subcellularLocation>
        <location evidence="1">Cell membrane</location>
        <topology evidence="1">Multi-pass membrane protein</topology>
    </subcellularLocation>
</comment>
<protein>
    <submittedName>
        <fullName evidence="9">Type II secretion system F family protein</fullName>
    </submittedName>
</protein>
<feature type="transmembrane region" description="Helical" evidence="7">
    <location>
        <begin position="254"/>
        <end position="281"/>
    </location>
</feature>
<feature type="transmembrane region" description="Helical" evidence="7">
    <location>
        <begin position="6"/>
        <end position="25"/>
    </location>
</feature>
<dbReference type="InterPro" id="IPR042094">
    <property type="entry name" value="T2SS_GspF_sf"/>
</dbReference>
<evidence type="ECO:0000256" key="7">
    <source>
        <dbReference type="SAM" id="Phobius"/>
    </source>
</evidence>
<organism evidence="9 10">
    <name type="scientific">Verrucosispora sioxanthis</name>
    <dbReference type="NCBI Taxonomy" id="2499994"/>
    <lineage>
        <taxon>Bacteria</taxon>
        <taxon>Bacillati</taxon>
        <taxon>Actinomycetota</taxon>
        <taxon>Actinomycetes</taxon>
        <taxon>Micromonosporales</taxon>
        <taxon>Micromonosporaceae</taxon>
        <taxon>Micromonospora</taxon>
    </lineage>
</organism>
<evidence type="ECO:0000259" key="8">
    <source>
        <dbReference type="Pfam" id="PF00482"/>
    </source>
</evidence>
<dbReference type="GO" id="GO:0005886">
    <property type="term" value="C:plasma membrane"/>
    <property type="evidence" value="ECO:0007669"/>
    <property type="project" value="UniProtKB-SubCell"/>
</dbReference>
<gene>
    <name evidence="9" type="ORF">ENC19_07945</name>
</gene>
<evidence type="ECO:0000313" key="10">
    <source>
        <dbReference type="Proteomes" id="UP000478148"/>
    </source>
</evidence>
<sequence length="285" mass="29335">MSGTQLVAGGLAGVVLVAGLAVGRYRPRRRLRRLSGQPTPGRVGQRFWRSLRGRTRSCGGRAAAQRDGPPDEASAPASTTPSRHTNRWGLDLVRLAAGLSGLAAAVLIEGWAGPVAALPTAVLLDRLLRRIEPPTVRRSRLRATADLPLAADLLAAALRAGAPVERSLLAVADALGGPLGRQLARVGRTLQLGGGPHEAWAHLAEVPGAHRVATAATRSASSGAALAGALTRLADDLRADRAVALESAARRAGVLIVLPLGLCFLPAFILAGLVPVIVAVLGDVL</sequence>
<comment type="caution">
    <text evidence="9">The sequence shown here is derived from an EMBL/GenBank/DDBJ whole genome shotgun (WGS) entry which is preliminary data.</text>
</comment>
<evidence type="ECO:0000256" key="2">
    <source>
        <dbReference type="ARBA" id="ARBA00022475"/>
    </source>
</evidence>
<keyword evidence="5 7" id="KW-0472">Membrane</keyword>
<reference evidence="9 10" key="1">
    <citation type="submission" date="2020-02" db="EMBL/GenBank/DDBJ databases">
        <title>Draft Genome Sequence of Verrucosispora sp. Strain CWR15, Isolated from Gulf of Mexico Sponge.</title>
        <authorList>
            <person name="Kennedy S.J."/>
            <person name="Cella E."/>
            <person name="Azarian T."/>
            <person name="Baker B.J."/>
            <person name="Shaw L.N."/>
        </authorList>
    </citation>
    <scope>NUCLEOTIDE SEQUENCE [LARGE SCALE GENOMIC DNA]</scope>
    <source>
        <strain evidence="9 10">CWR15</strain>
    </source>
</reference>
<evidence type="ECO:0000256" key="4">
    <source>
        <dbReference type="ARBA" id="ARBA00022989"/>
    </source>
</evidence>
<feature type="domain" description="Type II secretion system protein GspF" evidence="8">
    <location>
        <begin position="151"/>
        <end position="271"/>
    </location>
</feature>
<dbReference type="EMBL" id="SAIY01000002">
    <property type="protein sequence ID" value="NGM12594.1"/>
    <property type="molecule type" value="Genomic_DNA"/>
</dbReference>
<evidence type="ECO:0000313" key="9">
    <source>
        <dbReference type="EMBL" id="NGM12594.1"/>
    </source>
</evidence>
<feature type="region of interest" description="Disordered" evidence="6">
    <location>
        <begin position="55"/>
        <end position="85"/>
    </location>
</feature>
<dbReference type="InterPro" id="IPR018076">
    <property type="entry name" value="T2SS_GspF_dom"/>
</dbReference>